<dbReference type="Gene3D" id="3.40.50.720">
    <property type="entry name" value="NAD(P)-binding Rossmann-like Domain"/>
    <property type="match status" value="1"/>
</dbReference>
<dbReference type="Gene3D" id="1.10.1040.10">
    <property type="entry name" value="N-(1-d-carboxylethyl)-l-norvaline Dehydrogenase, domain 2"/>
    <property type="match status" value="1"/>
</dbReference>
<dbReference type="InterPro" id="IPR013328">
    <property type="entry name" value="6PGD_dom2"/>
</dbReference>
<keyword evidence="7" id="KW-0594">Phospholipid biosynthesis</keyword>
<dbReference type="EC" id="1.1.1.94" evidence="12"/>
<dbReference type="PIRSF" id="PIRSF000114">
    <property type="entry name" value="Glycerol-3-P_dh"/>
    <property type="match status" value="1"/>
</dbReference>
<evidence type="ECO:0000256" key="10">
    <source>
        <dbReference type="PIRSR" id="PIRSR000114-3"/>
    </source>
</evidence>
<keyword evidence="2" id="KW-0444">Lipid biosynthesis</keyword>
<accession>A0A3D9IBW3</accession>
<dbReference type="Pfam" id="PF07479">
    <property type="entry name" value="NAD_Gly3P_dh_C"/>
    <property type="match status" value="1"/>
</dbReference>
<proteinExistence type="inferred from homology"/>
<dbReference type="InterPro" id="IPR011128">
    <property type="entry name" value="G3P_DH_NAD-dep_N"/>
</dbReference>
<evidence type="ECO:0000256" key="2">
    <source>
        <dbReference type="ARBA" id="ARBA00022516"/>
    </source>
</evidence>
<dbReference type="PROSITE" id="PS00957">
    <property type="entry name" value="NAD_G3PDH"/>
    <property type="match status" value="1"/>
</dbReference>
<comment type="catalytic activity">
    <reaction evidence="12">
        <text>sn-glycerol 3-phosphate + NADP(+) = dihydroxyacetone phosphate + NADPH + H(+)</text>
        <dbReference type="Rhea" id="RHEA:11096"/>
        <dbReference type="ChEBI" id="CHEBI:15378"/>
        <dbReference type="ChEBI" id="CHEBI:57597"/>
        <dbReference type="ChEBI" id="CHEBI:57642"/>
        <dbReference type="ChEBI" id="CHEBI:57783"/>
        <dbReference type="ChEBI" id="CHEBI:58349"/>
        <dbReference type="EC" id="1.1.1.94"/>
    </reaction>
</comment>
<dbReference type="Pfam" id="PF01210">
    <property type="entry name" value="NAD_Gly3P_dh_N"/>
    <property type="match status" value="1"/>
</dbReference>
<comment type="similarity">
    <text evidence="1 11">Belongs to the NAD-dependent glycerol-3-phosphate dehydrogenase family.</text>
</comment>
<dbReference type="InterPro" id="IPR006109">
    <property type="entry name" value="G3P_DH_NAD-dep_C"/>
</dbReference>
<gene>
    <name evidence="15" type="ORF">DFP95_10797</name>
</gene>
<evidence type="ECO:0000256" key="3">
    <source>
        <dbReference type="ARBA" id="ARBA00022857"/>
    </source>
</evidence>
<dbReference type="InterPro" id="IPR036291">
    <property type="entry name" value="NAD(P)-bd_dom_sf"/>
</dbReference>
<dbReference type="NCBIfam" id="NF000940">
    <property type="entry name" value="PRK00094.1-2"/>
    <property type="match status" value="1"/>
</dbReference>
<reference evidence="15 16" key="1">
    <citation type="submission" date="2018-07" db="EMBL/GenBank/DDBJ databases">
        <title>Genomic Encyclopedia of Type Strains, Phase III (KMG-III): the genomes of soil and plant-associated and newly described type strains.</title>
        <authorList>
            <person name="Whitman W."/>
        </authorList>
    </citation>
    <scope>NUCLEOTIDE SEQUENCE [LARGE SCALE GENOMIC DNA]</scope>
    <source>
        <strain evidence="15 16">CECT 8236</strain>
    </source>
</reference>
<dbReference type="SUPFAM" id="SSF51735">
    <property type="entry name" value="NAD(P)-binding Rossmann-fold domains"/>
    <property type="match status" value="1"/>
</dbReference>
<dbReference type="Proteomes" id="UP000256869">
    <property type="component" value="Unassembled WGS sequence"/>
</dbReference>
<organism evidence="15 16">
    <name type="scientific">Cohnella lupini</name>
    <dbReference type="NCBI Taxonomy" id="1294267"/>
    <lineage>
        <taxon>Bacteria</taxon>
        <taxon>Bacillati</taxon>
        <taxon>Bacillota</taxon>
        <taxon>Bacilli</taxon>
        <taxon>Bacillales</taxon>
        <taxon>Paenibacillaceae</taxon>
        <taxon>Cohnella</taxon>
    </lineage>
</organism>
<evidence type="ECO:0000256" key="7">
    <source>
        <dbReference type="ARBA" id="ARBA00023209"/>
    </source>
</evidence>
<protein>
    <recommendedName>
        <fullName evidence="12">Glycerol-3-phosphate dehydrogenase</fullName>
        <ecNumber evidence="12">1.1.1.94</ecNumber>
    </recommendedName>
</protein>
<dbReference type="EMBL" id="QRDY01000007">
    <property type="protein sequence ID" value="RED59258.1"/>
    <property type="molecule type" value="Genomic_DNA"/>
</dbReference>
<comment type="caution">
    <text evidence="15">The sequence shown here is derived from an EMBL/GenBank/DDBJ whole genome shotgun (WGS) entry which is preliminary data.</text>
</comment>
<feature type="binding site" evidence="10">
    <location>
        <position position="265"/>
    </location>
    <ligand>
        <name>NAD(+)</name>
        <dbReference type="ChEBI" id="CHEBI:57540"/>
    </ligand>
</feature>
<evidence type="ECO:0000259" key="13">
    <source>
        <dbReference type="Pfam" id="PF01210"/>
    </source>
</evidence>
<dbReference type="PRINTS" id="PR00077">
    <property type="entry name" value="GPDHDRGNASE"/>
</dbReference>
<dbReference type="PANTHER" id="PTHR11728">
    <property type="entry name" value="GLYCEROL-3-PHOSPHATE DEHYDROGENASE"/>
    <property type="match status" value="1"/>
</dbReference>
<evidence type="ECO:0000256" key="5">
    <source>
        <dbReference type="ARBA" id="ARBA00023027"/>
    </source>
</evidence>
<keyword evidence="6" id="KW-0443">Lipid metabolism</keyword>
<dbReference type="PANTHER" id="PTHR11728:SF1">
    <property type="entry name" value="GLYCEROL-3-PHOSPHATE DEHYDROGENASE [NAD(+)] 2, CHLOROPLASTIC"/>
    <property type="match status" value="1"/>
</dbReference>
<dbReference type="GO" id="GO:0008654">
    <property type="term" value="P:phospholipid biosynthetic process"/>
    <property type="evidence" value="ECO:0007669"/>
    <property type="project" value="UniProtKB-KW"/>
</dbReference>
<evidence type="ECO:0000256" key="11">
    <source>
        <dbReference type="RuleBase" id="RU000437"/>
    </source>
</evidence>
<evidence type="ECO:0000256" key="12">
    <source>
        <dbReference type="RuleBase" id="RU000439"/>
    </source>
</evidence>
<keyword evidence="3" id="KW-0521">NADP</keyword>
<feature type="active site" description="Proton acceptor" evidence="9">
    <location>
        <position position="186"/>
    </location>
</feature>
<dbReference type="AlphaFoldDB" id="A0A3D9IBW3"/>
<evidence type="ECO:0000259" key="14">
    <source>
        <dbReference type="Pfam" id="PF07479"/>
    </source>
</evidence>
<dbReference type="GO" id="GO:0051287">
    <property type="term" value="F:NAD binding"/>
    <property type="evidence" value="ECO:0007669"/>
    <property type="project" value="InterPro"/>
</dbReference>
<feature type="domain" description="Glycerol-3-phosphate dehydrogenase NAD-dependent N-terminal" evidence="13">
    <location>
        <begin position="2"/>
        <end position="154"/>
    </location>
</feature>
<keyword evidence="4 11" id="KW-0560">Oxidoreductase</keyword>
<dbReference type="GO" id="GO:0141153">
    <property type="term" value="F:glycerol-3-phosphate dehydrogenase (NADP+) activity"/>
    <property type="evidence" value="ECO:0007669"/>
    <property type="project" value="RHEA"/>
</dbReference>
<dbReference type="GO" id="GO:0046168">
    <property type="term" value="P:glycerol-3-phosphate catabolic process"/>
    <property type="evidence" value="ECO:0007669"/>
    <property type="project" value="InterPro"/>
</dbReference>
<dbReference type="NCBIfam" id="NF000942">
    <property type="entry name" value="PRK00094.1-4"/>
    <property type="match status" value="1"/>
</dbReference>
<dbReference type="SUPFAM" id="SSF48179">
    <property type="entry name" value="6-phosphogluconate dehydrogenase C-terminal domain-like"/>
    <property type="match status" value="1"/>
</dbReference>
<evidence type="ECO:0000256" key="1">
    <source>
        <dbReference type="ARBA" id="ARBA00011009"/>
    </source>
</evidence>
<sequence>MKVAVLGCGRWGSFISWYADKIGHEVAMWGRAESKNYRRLLLDRTNDYLVLSSAVHLTNSVIEAVESAEMIFIAISAQELRGFANRLNDMELSNKTFVLCMKGLESESGKRLTQVFMEEMKSPVKVAIWVGPGHVQDFTNDIPNCMVIDSEDADLTKRIVDSLGSETIRFYYGHDLLGNEIGAAAKNVIGIAAGMLDGIGYASLKGALMARGTKEMARLVKTMGGDELTIYGLGHLGDYEATVFSKHSHNRRFGEAFAKKEPFEKLAEGVATAKALLRLSEQYGVELPICQAVDSVLSEDSDPKEQLVRLFMRPVKSENV</sequence>
<dbReference type="RefSeq" id="WP_115993311.1">
    <property type="nucleotide sequence ID" value="NZ_QRDY01000007.1"/>
</dbReference>
<evidence type="ECO:0000313" key="16">
    <source>
        <dbReference type="Proteomes" id="UP000256869"/>
    </source>
</evidence>
<dbReference type="OrthoDB" id="9812273at2"/>
<evidence type="ECO:0000256" key="4">
    <source>
        <dbReference type="ARBA" id="ARBA00023002"/>
    </source>
</evidence>
<keyword evidence="8" id="KW-1208">Phospholipid metabolism</keyword>
<keyword evidence="16" id="KW-1185">Reference proteome</keyword>
<evidence type="ECO:0000256" key="8">
    <source>
        <dbReference type="ARBA" id="ARBA00023264"/>
    </source>
</evidence>
<name>A0A3D9IBW3_9BACL</name>
<evidence type="ECO:0000256" key="6">
    <source>
        <dbReference type="ARBA" id="ARBA00023098"/>
    </source>
</evidence>
<dbReference type="InterPro" id="IPR008927">
    <property type="entry name" value="6-PGluconate_DH-like_C_sf"/>
</dbReference>
<dbReference type="GO" id="GO:0005975">
    <property type="term" value="P:carbohydrate metabolic process"/>
    <property type="evidence" value="ECO:0007669"/>
    <property type="project" value="InterPro"/>
</dbReference>
<feature type="domain" description="Glycerol-3-phosphate dehydrogenase NAD-dependent C-terminal" evidence="14">
    <location>
        <begin position="175"/>
        <end position="305"/>
    </location>
</feature>
<evidence type="ECO:0000256" key="9">
    <source>
        <dbReference type="PIRSR" id="PIRSR000114-1"/>
    </source>
</evidence>
<dbReference type="InterPro" id="IPR006168">
    <property type="entry name" value="G3P_DH_NAD-dep"/>
</dbReference>
<feature type="binding site" evidence="10">
    <location>
        <begin position="7"/>
        <end position="12"/>
    </location>
    <ligand>
        <name>NAD(+)</name>
        <dbReference type="ChEBI" id="CHEBI:57540"/>
    </ligand>
</feature>
<dbReference type="GO" id="GO:0006650">
    <property type="term" value="P:glycerophospholipid metabolic process"/>
    <property type="evidence" value="ECO:0007669"/>
    <property type="project" value="UniProtKB-UniPathway"/>
</dbReference>
<dbReference type="UniPathway" id="UPA00940"/>
<dbReference type="GO" id="GO:0005829">
    <property type="term" value="C:cytosol"/>
    <property type="evidence" value="ECO:0007669"/>
    <property type="project" value="TreeGrafter"/>
</dbReference>
<evidence type="ECO:0000313" key="15">
    <source>
        <dbReference type="EMBL" id="RED59258.1"/>
    </source>
</evidence>
<keyword evidence="5 10" id="KW-0520">NAD</keyword>